<sequence length="59" mass="6454">MNKQNLRQSSQVLIAGSLIAIIFSAIGFLSDTDVWLNSTTWLLVAAVLGIFAVYLRLEA</sequence>
<evidence type="ECO:0000313" key="3">
    <source>
        <dbReference type="Proteomes" id="UP000176628"/>
    </source>
</evidence>
<evidence type="ECO:0000313" key="2">
    <source>
        <dbReference type="EMBL" id="OGD86677.1"/>
    </source>
</evidence>
<dbReference type="Proteomes" id="UP000176628">
    <property type="component" value="Unassembled WGS sequence"/>
</dbReference>
<name>A0A1F5G495_9BACT</name>
<proteinExistence type="predicted"/>
<evidence type="ECO:0000256" key="1">
    <source>
        <dbReference type="SAM" id="Phobius"/>
    </source>
</evidence>
<reference evidence="2 3" key="1">
    <citation type="journal article" date="2016" name="Nat. Commun.">
        <title>Thousands of microbial genomes shed light on interconnected biogeochemical processes in an aquifer system.</title>
        <authorList>
            <person name="Anantharaman K."/>
            <person name="Brown C.T."/>
            <person name="Hug L.A."/>
            <person name="Sharon I."/>
            <person name="Castelle C.J."/>
            <person name="Probst A.J."/>
            <person name="Thomas B.C."/>
            <person name="Singh A."/>
            <person name="Wilkins M.J."/>
            <person name="Karaoz U."/>
            <person name="Brodie E.L."/>
            <person name="Williams K.H."/>
            <person name="Hubbard S.S."/>
            <person name="Banfield J.F."/>
        </authorList>
    </citation>
    <scope>NUCLEOTIDE SEQUENCE [LARGE SCALE GENOMIC DNA]</scope>
</reference>
<dbReference type="AlphaFoldDB" id="A0A1F5G495"/>
<keyword evidence="1" id="KW-0472">Membrane</keyword>
<accession>A0A1F5G495</accession>
<organism evidence="2 3">
    <name type="scientific">Candidatus Curtissbacteria bacterium RBG_16_39_7</name>
    <dbReference type="NCBI Taxonomy" id="1797707"/>
    <lineage>
        <taxon>Bacteria</taxon>
        <taxon>Candidatus Curtissiibacteriota</taxon>
    </lineage>
</organism>
<keyword evidence="1" id="KW-0812">Transmembrane</keyword>
<feature type="transmembrane region" description="Helical" evidence="1">
    <location>
        <begin position="35"/>
        <end position="55"/>
    </location>
</feature>
<feature type="transmembrane region" description="Helical" evidence="1">
    <location>
        <begin position="12"/>
        <end position="29"/>
    </location>
</feature>
<gene>
    <name evidence="2" type="ORF">A2Z23_03055</name>
</gene>
<protein>
    <submittedName>
        <fullName evidence="2">Uncharacterized protein</fullName>
    </submittedName>
</protein>
<keyword evidence="1" id="KW-1133">Transmembrane helix</keyword>
<comment type="caution">
    <text evidence="2">The sequence shown here is derived from an EMBL/GenBank/DDBJ whole genome shotgun (WGS) entry which is preliminary data.</text>
</comment>
<dbReference type="EMBL" id="MFAV01000011">
    <property type="protein sequence ID" value="OGD86677.1"/>
    <property type="molecule type" value="Genomic_DNA"/>
</dbReference>